<feature type="compositionally biased region" description="Polar residues" evidence="1">
    <location>
        <begin position="44"/>
        <end position="70"/>
    </location>
</feature>
<dbReference type="Proteomes" id="UP000608890">
    <property type="component" value="Unassembled WGS sequence"/>
</dbReference>
<dbReference type="EMBL" id="BMNB01000051">
    <property type="protein sequence ID" value="GGM66530.1"/>
    <property type="molecule type" value="Genomic_DNA"/>
</dbReference>
<feature type="region of interest" description="Disordered" evidence="1">
    <location>
        <begin position="39"/>
        <end position="70"/>
    </location>
</feature>
<evidence type="ECO:0000313" key="4">
    <source>
        <dbReference type="Proteomes" id="UP000608890"/>
    </source>
</evidence>
<evidence type="ECO:0000259" key="2">
    <source>
        <dbReference type="Pfam" id="PF26526"/>
    </source>
</evidence>
<evidence type="ECO:0000256" key="1">
    <source>
        <dbReference type="SAM" id="MobiDB-lite"/>
    </source>
</evidence>
<evidence type="ECO:0000313" key="3">
    <source>
        <dbReference type="EMBL" id="GGM66530.1"/>
    </source>
</evidence>
<gene>
    <name evidence="3" type="ORF">GCM10011608_59750</name>
</gene>
<feature type="domain" description="DUF8175" evidence="2">
    <location>
        <begin position="49"/>
        <end position="240"/>
    </location>
</feature>
<sequence>MARQRFRHTARRRFTSPLVAIAAGLALLLLAALMAMHGGEGSQPERTTPDQHQVTAMPSADHTSGSPQQTDVELRWPADLSWVTVAGLALPVSVTAGPRSLQDGRARGFAQTPAGAVLAGLHLLVRTSPQVGPHVWEPTLRQQVVGPDVTAYADAVARGYAVAREQLQVPYGDSLTPIYASIVGIRVDTYHPHAASMRLLIEAPDGEGSVARAATVVQVSWSGADWHLVAPPQGDWSTVRTLVGPVLVRGYAPLPSR</sequence>
<accession>A0A917UAG6</accession>
<organism evidence="3 4">
    <name type="scientific">Micromonospora sonchi</name>
    <dbReference type="NCBI Taxonomy" id="1763543"/>
    <lineage>
        <taxon>Bacteria</taxon>
        <taxon>Bacillati</taxon>
        <taxon>Actinomycetota</taxon>
        <taxon>Actinomycetes</taxon>
        <taxon>Micromonosporales</taxon>
        <taxon>Micromonosporaceae</taxon>
        <taxon>Micromonospora</taxon>
    </lineage>
</organism>
<dbReference type="Pfam" id="PF26526">
    <property type="entry name" value="DUF8175"/>
    <property type="match status" value="1"/>
</dbReference>
<reference evidence="3" key="1">
    <citation type="journal article" date="2014" name="Int. J. Syst. Evol. Microbiol.">
        <title>Complete genome sequence of Corynebacterium casei LMG S-19264T (=DSM 44701T), isolated from a smear-ripened cheese.</title>
        <authorList>
            <consortium name="US DOE Joint Genome Institute (JGI-PGF)"/>
            <person name="Walter F."/>
            <person name="Albersmeier A."/>
            <person name="Kalinowski J."/>
            <person name="Ruckert C."/>
        </authorList>
    </citation>
    <scope>NUCLEOTIDE SEQUENCE</scope>
    <source>
        <strain evidence="3">CGMCC 4.7312</strain>
    </source>
</reference>
<proteinExistence type="predicted"/>
<dbReference type="InterPro" id="IPR058488">
    <property type="entry name" value="DUF8175"/>
</dbReference>
<dbReference type="AlphaFoldDB" id="A0A917UAG6"/>
<name>A0A917UAG6_9ACTN</name>
<keyword evidence="4" id="KW-1185">Reference proteome</keyword>
<comment type="caution">
    <text evidence="3">The sequence shown here is derived from an EMBL/GenBank/DDBJ whole genome shotgun (WGS) entry which is preliminary data.</text>
</comment>
<reference evidence="3" key="2">
    <citation type="submission" date="2020-09" db="EMBL/GenBank/DDBJ databases">
        <authorList>
            <person name="Sun Q."/>
            <person name="Zhou Y."/>
        </authorList>
    </citation>
    <scope>NUCLEOTIDE SEQUENCE</scope>
    <source>
        <strain evidence="3">CGMCC 4.7312</strain>
    </source>
</reference>
<protein>
    <recommendedName>
        <fullName evidence="2">DUF8175 domain-containing protein</fullName>
    </recommendedName>
</protein>